<dbReference type="EMBL" id="BONR01000006">
    <property type="protein sequence ID" value="GIG55534.1"/>
    <property type="molecule type" value="Genomic_DNA"/>
</dbReference>
<dbReference type="RefSeq" id="WP_203657132.1">
    <property type="nucleotide sequence ID" value="NZ_BONR01000006.1"/>
</dbReference>
<keyword evidence="2" id="KW-0472">Membrane</keyword>
<keyword evidence="2" id="KW-0812">Transmembrane</keyword>
<comment type="caution">
    <text evidence="3">The sequence shown here is derived from an EMBL/GenBank/DDBJ whole genome shotgun (WGS) entry which is preliminary data.</text>
</comment>
<keyword evidence="4" id="KW-1185">Reference proteome</keyword>
<gene>
    <name evidence="3" type="ORF">Dac01nite_22860</name>
</gene>
<dbReference type="AlphaFoldDB" id="A0A919Q3S9"/>
<evidence type="ECO:0000256" key="1">
    <source>
        <dbReference type="SAM" id="MobiDB-lite"/>
    </source>
</evidence>
<reference evidence="3" key="1">
    <citation type="submission" date="2021-01" db="EMBL/GenBank/DDBJ databases">
        <title>Whole genome shotgun sequence of Demequina activiva NBRC 110675.</title>
        <authorList>
            <person name="Komaki H."/>
            <person name="Tamura T."/>
        </authorList>
    </citation>
    <scope>NUCLEOTIDE SEQUENCE</scope>
    <source>
        <strain evidence="3">NBRC 110675</strain>
    </source>
</reference>
<keyword evidence="2" id="KW-1133">Transmembrane helix</keyword>
<feature type="transmembrane region" description="Helical" evidence="2">
    <location>
        <begin position="12"/>
        <end position="31"/>
    </location>
</feature>
<feature type="transmembrane region" description="Helical" evidence="2">
    <location>
        <begin position="37"/>
        <end position="54"/>
    </location>
</feature>
<name>A0A919Q3S9_9MICO</name>
<protein>
    <submittedName>
        <fullName evidence="3">Uncharacterized protein</fullName>
    </submittedName>
</protein>
<feature type="transmembrane region" description="Helical" evidence="2">
    <location>
        <begin position="66"/>
        <end position="83"/>
    </location>
</feature>
<evidence type="ECO:0000313" key="3">
    <source>
        <dbReference type="EMBL" id="GIG55534.1"/>
    </source>
</evidence>
<sequence length="399" mass="39900">MTEARPRPWTGALLGLLLGVVATGLLWLTGVIPPDRLSLFGILAVCIVGAMALTTQRLSAARGGGITVIVIASLLGGVALTGIPEFVSGGALSERCTFQGTSSQEADPVSPADTSALDPFDVTTTDTVEWMGTVPETATEAAVDVGLEVGGFTIPLYSTTYASPSGSTDWGGTVDVASALAEFKDQYAFDLTGTYHFSAQIEGEGDGCTGAGYARVLAPSAFGGVMLAVLWALLAVLLVAIIVVAVVVRRSISHADALAATTSRDLPPEDSIGTGGPIEDDPSRGRTGGAGAAGAAAGASAAGGGAARRDDDAPATSTNADAGAVHAQTPPGQAGVSPEPEPEPEPEREPEPLPSEADQPTVTESSGDGGGPETEASAGQTPAPEEGPAPEDDPRSGRS</sequence>
<evidence type="ECO:0000256" key="2">
    <source>
        <dbReference type="SAM" id="Phobius"/>
    </source>
</evidence>
<feature type="region of interest" description="Disordered" evidence="1">
    <location>
        <begin position="262"/>
        <end position="399"/>
    </location>
</feature>
<feature type="transmembrane region" description="Helical" evidence="2">
    <location>
        <begin position="225"/>
        <end position="248"/>
    </location>
</feature>
<proteinExistence type="predicted"/>
<accession>A0A919Q3S9</accession>
<evidence type="ECO:0000313" key="4">
    <source>
        <dbReference type="Proteomes" id="UP000652354"/>
    </source>
</evidence>
<dbReference type="Proteomes" id="UP000652354">
    <property type="component" value="Unassembled WGS sequence"/>
</dbReference>
<organism evidence="3 4">
    <name type="scientific">Demequina activiva</name>
    <dbReference type="NCBI Taxonomy" id="1582364"/>
    <lineage>
        <taxon>Bacteria</taxon>
        <taxon>Bacillati</taxon>
        <taxon>Actinomycetota</taxon>
        <taxon>Actinomycetes</taxon>
        <taxon>Micrococcales</taxon>
        <taxon>Demequinaceae</taxon>
        <taxon>Demequina</taxon>
    </lineage>
</organism>